<dbReference type="RefSeq" id="WP_054532946.1">
    <property type="nucleotide sequence ID" value="NZ_LGKP01000007.1"/>
</dbReference>
<dbReference type="CDD" id="cd00156">
    <property type="entry name" value="REC"/>
    <property type="match status" value="1"/>
</dbReference>
<organism evidence="4 5">
    <name type="scientific">Herpetosiphon geysericola</name>
    <dbReference type="NCBI Taxonomy" id="70996"/>
    <lineage>
        <taxon>Bacteria</taxon>
        <taxon>Bacillati</taxon>
        <taxon>Chloroflexota</taxon>
        <taxon>Chloroflexia</taxon>
        <taxon>Herpetosiphonales</taxon>
        <taxon>Herpetosiphonaceae</taxon>
        <taxon>Herpetosiphon</taxon>
    </lineage>
</organism>
<evidence type="ECO:0000259" key="3">
    <source>
        <dbReference type="PROSITE" id="PS50110"/>
    </source>
</evidence>
<dbReference type="PROSITE" id="PS50110">
    <property type="entry name" value="RESPONSE_REGULATORY"/>
    <property type="match status" value="1"/>
</dbReference>
<evidence type="ECO:0000313" key="4">
    <source>
        <dbReference type="EMBL" id="KPL91138.1"/>
    </source>
</evidence>
<reference evidence="4 5" key="1">
    <citation type="submission" date="2015-07" db="EMBL/GenBank/DDBJ databases">
        <title>Whole genome sequence of Herpetosiphon geysericola DSM 7119.</title>
        <authorList>
            <person name="Hemp J."/>
            <person name="Ward L.M."/>
            <person name="Pace L.A."/>
            <person name="Fischer W.W."/>
        </authorList>
    </citation>
    <scope>NUCLEOTIDE SEQUENCE [LARGE SCALE GENOMIC DNA]</scope>
    <source>
        <strain evidence="4 5">DSM 7119</strain>
    </source>
</reference>
<keyword evidence="1 2" id="KW-0597">Phosphoprotein</keyword>
<dbReference type="OrthoDB" id="159469at2"/>
<dbReference type="Pfam" id="PF00072">
    <property type="entry name" value="Response_reg"/>
    <property type="match status" value="1"/>
</dbReference>
<sequence length="128" mass="14405">MTKRILIAEDDTAIAMTLMIGLRSIPDVEVVRAYHGEEALNLWLQEPADILLTDHHMREMSGLDLIRALRSQGATQPMLMITAYDSVKLQREAREAGVTEMIAKPFFIDQLIDKVSEKLLDVTVVNQA</sequence>
<evidence type="ECO:0000256" key="1">
    <source>
        <dbReference type="ARBA" id="ARBA00022553"/>
    </source>
</evidence>
<accession>A0A0N8GT53</accession>
<proteinExistence type="predicted"/>
<evidence type="ECO:0000313" key="5">
    <source>
        <dbReference type="Proteomes" id="UP000050277"/>
    </source>
</evidence>
<dbReference type="Gene3D" id="3.40.50.2300">
    <property type="match status" value="1"/>
</dbReference>
<dbReference type="SMART" id="SM00448">
    <property type="entry name" value="REC"/>
    <property type="match status" value="1"/>
</dbReference>
<dbReference type="EMBL" id="LGKP01000007">
    <property type="protein sequence ID" value="KPL91138.1"/>
    <property type="molecule type" value="Genomic_DNA"/>
</dbReference>
<dbReference type="PANTHER" id="PTHR44591:SF3">
    <property type="entry name" value="RESPONSE REGULATORY DOMAIN-CONTAINING PROTEIN"/>
    <property type="match status" value="1"/>
</dbReference>
<gene>
    <name evidence="4" type="ORF">SE18_03035</name>
</gene>
<evidence type="ECO:0000256" key="2">
    <source>
        <dbReference type="PROSITE-ProRule" id="PRU00169"/>
    </source>
</evidence>
<dbReference type="AlphaFoldDB" id="A0A0N8GT53"/>
<dbReference type="SUPFAM" id="SSF52172">
    <property type="entry name" value="CheY-like"/>
    <property type="match status" value="1"/>
</dbReference>
<feature type="domain" description="Response regulatory" evidence="3">
    <location>
        <begin position="4"/>
        <end position="119"/>
    </location>
</feature>
<dbReference type="GO" id="GO:0000160">
    <property type="term" value="P:phosphorelay signal transduction system"/>
    <property type="evidence" value="ECO:0007669"/>
    <property type="project" value="InterPro"/>
</dbReference>
<feature type="modified residue" description="4-aspartylphosphate" evidence="2">
    <location>
        <position position="54"/>
    </location>
</feature>
<name>A0A0N8GT53_9CHLR</name>
<protein>
    <recommendedName>
        <fullName evidence="3">Response regulatory domain-containing protein</fullName>
    </recommendedName>
</protein>
<dbReference type="InterPro" id="IPR050595">
    <property type="entry name" value="Bact_response_regulator"/>
</dbReference>
<dbReference type="STRING" id="70996.SE18_03035"/>
<comment type="caution">
    <text evidence="4">The sequence shown here is derived from an EMBL/GenBank/DDBJ whole genome shotgun (WGS) entry which is preliminary data.</text>
</comment>
<keyword evidence="5" id="KW-1185">Reference proteome</keyword>
<dbReference type="PANTHER" id="PTHR44591">
    <property type="entry name" value="STRESS RESPONSE REGULATOR PROTEIN 1"/>
    <property type="match status" value="1"/>
</dbReference>
<dbReference type="InterPro" id="IPR001789">
    <property type="entry name" value="Sig_transdc_resp-reg_receiver"/>
</dbReference>
<dbReference type="Proteomes" id="UP000050277">
    <property type="component" value="Unassembled WGS sequence"/>
</dbReference>
<dbReference type="InterPro" id="IPR011006">
    <property type="entry name" value="CheY-like_superfamily"/>
</dbReference>